<dbReference type="InterPro" id="IPR046524">
    <property type="entry name" value="DUF6701"/>
</dbReference>
<gene>
    <name evidence="4" type="ORF">ACFPO9_02380</name>
</gene>
<dbReference type="Pfam" id="PF20419">
    <property type="entry name" value="DUF6701"/>
    <property type="match status" value="1"/>
</dbReference>
<proteinExistence type="inferred from homology"/>
<dbReference type="RefSeq" id="WP_379766486.1">
    <property type="nucleotide sequence ID" value="NZ_JBHSMZ010000001.1"/>
</dbReference>
<accession>A0ABW0RUZ7</accession>
<evidence type="ECO:0000313" key="5">
    <source>
        <dbReference type="Proteomes" id="UP001596086"/>
    </source>
</evidence>
<evidence type="ECO:0000256" key="1">
    <source>
        <dbReference type="ARBA" id="ARBA00044755"/>
    </source>
</evidence>
<dbReference type="InterPro" id="IPR007607">
    <property type="entry name" value="BacA/B"/>
</dbReference>
<feature type="chain" id="PRO_5046124837" evidence="2">
    <location>
        <begin position="32"/>
        <end position="1009"/>
    </location>
</feature>
<feature type="signal peptide" evidence="2">
    <location>
        <begin position="1"/>
        <end position="31"/>
    </location>
</feature>
<dbReference type="EMBL" id="JBHSMZ010000001">
    <property type="protein sequence ID" value="MFC5547360.1"/>
    <property type="molecule type" value="Genomic_DNA"/>
</dbReference>
<keyword evidence="2" id="KW-0732">Signal</keyword>
<comment type="caution">
    <text evidence="4">The sequence shown here is derived from an EMBL/GenBank/DDBJ whole genome shotgun (WGS) entry which is preliminary data.</text>
</comment>
<dbReference type="PANTHER" id="PTHR35024:SF4">
    <property type="entry name" value="POLYMER-FORMING CYTOSKELETAL PROTEIN"/>
    <property type="match status" value="1"/>
</dbReference>
<evidence type="ECO:0000256" key="2">
    <source>
        <dbReference type="SAM" id="SignalP"/>
    </source>
</evidence>
<name>A0ABW0RUZ7_9BURK</name>
<reference evidence="5" key="1">
    <citation type="journal article" date="2019" name="Int. J. Syst. Evol. Microbiol.">
        <title>The Global Catalogue of Microorganisms (GCM) 10K type strain sequencing project: providing services to taxonomists for standard genome sequencing and annotation.</title>
        <authorList>
            <consortium name="The Broad Institute Genomics Platform"/>
            <consortium name="The Broad Institute Genome Sequencing Center for Infectious Disease"/>
            <person name="Wu L."/>
            <person name="Ma J."/>
        </authorList>
    </citation>
    <scope>NUCLEOTIDE SEQUENCE [LARGE SCALE GENOMIC DNA]</scope>
    <source>
        <strain evidence="5">CGMCC 4.5798</strain>
    </source>
</reference>
<comment type="similarity">
    <text evidence="1">Belongs to the bactofilin family.</text>
</comment>
<evidence type="ECO:0000313" key="4">
    <source>
        <dbReference type="EMBL" id="MFC5547360.1"/>
    </source>
</evidence>
<organism evidence="4 5">
    <name type="scientific">Massilia aerilata</name>
    <dbReference type="NCBI Taxonomy" id="453817"/>
    <lineage>
        <taxon>Bacteria</taxon>
        <taxon>Pseudomonadati</taxon>
        <taxon>Pseudomonadota</taxon>
        <taxon>Betaproteobacteria</taxon>
        <taxon>Burkholderiales</taxon>
        <taxon>Oxalobacteraceae</taxon>
        <taxon>Telluria group</taxon>
        <taxon>Massilia</taxon>
    </lineage>
</organism>
<dbReference type="Pfam" id="PF04519">
    <property type="entry name" value="Bactofilin"/>
    <property type="match status" value="1"/>
</dbReference>
<dbReference type="PANTHER" id="PTHR35024">
    <property type="entry name" value="HYPOTHETICAL CYTOSOLIC PROTEIN"/>
    <property type="match status" value="1"/>
</dbReference>
<dbReference type="Proteomes" id="UP001596086">
    <property type="component" value="Unassembled WGS sequence"/>
</dbReference>
<evidence type="ECO:0000259" key="3">
    <source>
        <dbReference type="Pfam" id="PF20419"/>
    </source>
</evidence>
<sequence>MWRRCLPRISLRCLHWGLSLLAALNAGTVLAATYNFGGGNVAGCPLSSGTYTCNSFPLGSNNDKMSIADGFKVVVKESVSFDFNQSLTMSGTATLSVTGNLSIADISPNNLSINGGNLVSTGAFTIGNQAQTIAANISAFSMTLGSGSRTSITGNVTASNSISIGSHATIKGAVSGSTINTSSPVSITGDITATSSFTLASGSTVTGNIVAPTVSLLPSDSSVTGNITARTSLRLGSSVSVTGDVSTGNLILDSSNAIVTGNATVDTATLNWAGRVTKTIYCTGGTTNGKCDCVTNNSGFDVNTVNGPHCSPPAPALDHFLIVHDGSASACTPEPVTVRACANAACTSYFTGGVNVTLQPGGGSFAIGSTGVSTNATVSQQSVGSAAVRASASSIAAAAPSQCINTSNGAGAGTGSVQCGMNFDGKVGLSLSIPDQYAANNTKLLLTAAVADPSGTQCKPAFPGANQPIQFSCSYSNPNSGSLPVMVSANSDGSSLAALNASTTGAQLCDGSARTFSVAFPNVSTLAGSAATLIMNYADVGKLTLKAATTVNGVIPNTTADVVVAPASYAITTFPATTTAAIPFNVVATARNSLGNPTPNFGKENANPAIQPETLSFALGALGTVSCSLTPGVLGSLGIVDRSVAAGAVTGKLSYTEAGAINVQVQQASIYYLGGSVPRPATVQTSAAAGCGAIRSVPAWFLVHEGRVGSGLANFYYAGEPIDVVVTAKNAAGNTTLLYDKNYGYSNPVLFTAFDAAGATAIPAATGSLSGTGASAAAPLTAGAFTLGTAELKKTTAPPLAFSFASAPRAPMKVRLRATEAASGGVSSANAAAYGVTAEDSFEARSGRVSFGSSFGSAAGDLALPVTLQYWTGASWIRNVDDSEALHPLPTTAFAIQAGTLPAKPGIVATGLKDGGLLLTKGQGSLTLRAAGGAGTALVAINLGNTAADSSCLAGSRPVTGGANMPYLRGPNGICTGTAAAAADPAARATFGVFAPEARRLIHTREVFN</sequence>
<feature type="domain" description="DUF6701" evidence="3">
    <location>
        <begin position="412"/>
        <end position="1007"/>
    </location>
</feature>
<keyword evidence="5" id="KW-1185">Reference proteome</keyword>
<protein>
    <submittedName>
        <fullName evidence="4">DUF6701 domain-containing protein</fullName>
    </submittedName>
</protein>